<dbReference type="PANTHER" id="PTHR31268">
    <property type="match status" value="1"/>
</dbReference>
<proteinExistence type="predicted"/>
<organism evidence="2 3">
    <name type="scientific">Cohnella candidum</name>
    <dbReference type="NCBI Taxonomy" id="2674991"/>
    <lineage>
        <taxon>Bacteria</taxon>
        <taxon>Bacillati</taxon>
        <taxon>Bacillota</taxon>
        <taxon>Bacilli</taxon>
        <taxon>Bacillales</taxon>
        <taxon>Paenibacillaceae</taxon>
        <taxon>Cohnella</taxon>
    </lineage>
</organism>
<dbReference type="InterPro" id="IPR013785">
    <property type="entry name" value="Aldolase_TIM"/>
</dbReference>
<dbReference type="KEGG" id="coh:EAV92_06230"/>
<gene>
    <name evidence="2" type="ORF">EAV92_06230</name>
</gene>
<name>A0A3G3JVE2_9BACL</name>
<keyword evidence="3" id="KW-1185">Reference proteome</keyword>
<evidence type="ECO:0008006" key="4">
    <source>
        <dbReference type="Google" id="ProtNLM"/>
    </source>
</evidence>
<dbReference type="AlphaFoldDB" id="A0A3G3JVE2"/>
<sequence>MTWTDSATSPKWSVNINEEGAMFTYSEQGLFQESEGRSRQVSGPFGLSVRLDSSGALEALLPDGTERSEGTDRVGRYQEVVCRYRHAEEFVSARLVLRFYGDVLLASVEASTVNSNDFGKQKCFAPESGIVITVSPSETIEGLMANYQHKDWWTRPHFSSDPAALPSRTQSVLWLSESGYRYLLPVVGPVCRTEAAGSVEGFSLRVSPYQDGHIRVNTLAFAMSAGRDPFELVRVSVDAAIHALDMPTLPREAKKYPEILDGLGWCSWDAFYHKVDEKGLLAKADELQKLGLPVAWVMIDDGWSDIRDGKLAAFDADPVKFPQGLGHAIRELKTTYGIPHVGVWHTIAGYWGGIHPESGIAKETRDSLFQVPRGNLVPYPEAGKGFGFWNAWHGYLRRQGVDFVKVDSQSAVLNFFNGQRSIGEAASAAHTALEASVALHFDKTIINCMGMAAENVWHRPNSAVSRNSDDFVPQEKRGFPEHALQNAYNSFYHGAFYWGDWDMYWSRNHDDVQSAVLRSVSGGPIYVSDALEKTDPAKIWPLIYRDGRIIRCDGTANPTEDCLLRNPAEEALPLKLWNTAGATGAGIVAAFHISASAEDVQGSVGPRDVPGLAGERFAVYEHFTGTVSFVGAEERISFQLKEGGYALYTIVPADSSIAAIGLADKYVSSHAVRSFRQENNRAVIGLREGGRFVFAAEAEPKRILCNGEEIRWKKAGDRLYEVDCSGAAGETVIEIELP</sequence>
<dbReference type="SUPFAM" id="SSF51445">
    <property type="entry name" value="(Trans)glycosidases"/>
    <property type="match status" value="1"/>
</dbReference>
<dbReference type="InterPro" id="IPR017853">
    <property type="entry name" value="GH"/>
</dbReference>
<keyword evidence="1" id="KW-0119">Carbohydrate metabolism</keyword>
<dbReference type="Gene3D" id="3.20.20.70">
    <property type="entry name" value="Aldolase class I"/>
    <property type="match status" value="1"/>
</dbReference>
<reference evidence="2 3" key="1">
    <citation type="submission" date="2018-10" db="EMBL/GenBank/DDBJ databases">
        <title>Genome Sequence of Cohnella sp.</title>
        <authorList>
            <person name="Srinivasan S."/>
            <person name="Kim M.K."/>
        </authorList>
    </citation>
    <scope>NUCLEOTIDE SEQUENCE [LARGE SCALE GENOMIC DNA]</scope>
    <source>
        <strain evidence="2 3">18JY8-7</strain>
    </source>
</reference>
<dbReference type="EMBL" id="CP033433">
    <property type="protein sequence ID" value="AYQ72202.1"/>
    <property type="molecule type" value="Genomic_DNA"/>
</dbReference>
<evidence type="ECO:0000313" key="2">
    <source>
        <dbReference type="EMBL" id="AYQ72202.1"/>
    </source>
</evidence>
<dbReference type="Proteomes" id="UP000269097">
    <property type="component" value="Chromosome"/>
</dbReference>
<accession>A0A3G3JVE2</accession>
<protein>
    <recommendedName>
        <fullName evidence="4">Raffinose synthase</fullName>
    </recommendedName>
</protein>
<dbReference type="Pfam" id="PF05691">
    <property type="entry name" value="Raffinose_syn"/>
    <property type="match status" value="3"/>
</dbReference>
<evidence type="ECO:0000313" key="3">
    <source>
        <dbReference type="Proteomes" id="UP000269097"/>
    </source>
</evidence>
<dbReference type="PANTHER" id="PTHR31268:SF32">
    <property type="entry name" value="GALACTINOL--SUCROSE GALACTOSYLTRANSFERASE 2-RELATED"/>
    <property type="match status" value="1"/>
</dbReference>
<evidence type="ECO:0000256" key="1">
    <source>
        <dbReference type="ARBA" id="ARBA00023277"/>
    </source>
</evidence>
<dbReference type="InterPro" id="IPR008811">
    <property type="entry name" value="Glycosyl_hydrolases_36"/>
</dbReference>